<dbReference type="EMBL" id="VGLS01000007">
    <property type="protein sequence ID" value="MBM3222287.1"/>
    <property type="molecule type" value="Genomic_DNA"/>
</dbReference>
<comment type="catalytic activity">
    <reaction evidence="7">
        <text>heme b + 2 H(+) = protoporphyrin IX + Fe(2+)</text>
        <dbReference type="Rhea" id="RHEA:22584"/>
        <dbReference type="ChEBI" id="CHEBI:15378"/>
        <dbReference type="ChEBI" id="CHEBI:29033"/>
        <dbReference type="ChEBI" id="CHEBI:57306"/>
        <dbReference type="ChEBI" id="CHEBI:60344"/>
        <dbReference type="EC" id="4.98.1.1"/>
    </reaction>
</comment>
<evidence type="ECO:0000256" key="7">
    <source>
        <dbReference type="HAMAP-Rule" id="MF_00323"/>
    </source>
</evidence>
<dbReference type="NCBIfam" id="TIGR00109">
    <property type="entry name" value="hemH"/>
    <property type="match status" value="1"/>
</dbReference>
<protein>
    <recommendedName>
        <fullName evidence="7">Ferrochelatase</fullName>
        <ecNumber evidence="7">4.98.1.1</ecNumber>
    </recommendedName>
    <alternativeName>
        <fullName evidence="7">Heme synthase</fullName>
    </alternativeName>
    <alternativeName>
        <fullName evidence="7">Protoheme ferro-lyase</fullName>
    </alternativeName>
</protein>
<organism evidence="9 10">
    <name type="scientific">Tectimicrobiota bacterium</name>
    <dbReference type="NCBI Taxonomy" id="2528274"/>
    <lineage>
        <taxon>Bacteria</taxon>
        <taxon>Pseudomonadati</taxon>
        <taxon>Nitrospinota/Tectimicrobiota group</taxon>
        <taxon>Candidatus Tectimicrobiota</taxon>
    </lineage>
</organism>
<keyword evidence="2 7" id="KW-0408">Iron</keyword>
<dbReference type="EC" id="4.98.1.1" evidence="7"/>
<dbReference type="InterPro" id="IPR033659">
    <property type="entry name" value="Ferrochelatase_N"/>
</dbReference>
<dbReference type="GO" id="GO:0006783">
    <property type="term" value="P:heme biosynthetic process"/>
    <property type="evidence" value="ECO:0007669"/>
    <property type="project" value="UniProtKB-UniRule"/>
</dbReference>
<feature type="binding site" evidence="7">
    <location>
        <position position="274"/>
    </location>
    <ligand>
        <name>Fe(2+)</name>
        <dbReference type="ChEBI" id="CHEBI:29033"/>
    </ligand>
</feature>
<evidence type="ECO:0000313" key="10">
    <source>
        <dbReference type="Proteomes" id="UP000712673"/>
    </source>
</evidence>
<keyword evidence="3 7" id="KW-0350">Heme biosynthesis</keyword>
<dbReference type="PANTHER" id="PTHR11108">
    <property type="entry name" value="FERROCHELATASE"/>
    <property type="match status" value="1"/>
</dbReference>
<accession>A0A937VWN7</accession>
<keyword evidence="7" id="KW-0479">Metal-binding</keyword>
<evidence type="ECO:0000256" key="3">
    <source>
        <dbReference type="ARBA" id="ARBA00023133"/>
    </source>
</evidence>
<proteinExistence type="inferred from homology"/>
<dbReference type="InterPro" id="IPR033644">
    <property type="entry name" value="Ferrochelatase_C"/>
</dbReference>
<keyword evidence="4 7" id="KW-0456">Lyase</keyword>
<comment type="subcellular location">
    <subcellularLocation>
        <location evidence="7">Cytoplasm</location>
    </subcellularLocation>
</comment>
<keyword evidence="5 7" id="KW-0627">Porphyrin biosynthesis</keyword>
<dbReference type="CDD" id="cd03411">
    <property type="entry name" value="Ferrochelatase_N"/>
    <property type="match status" value="1"/>
</dbReference>
<name>A0A937VWN7_UNCTE</name>
<evidence type="ECO:0000313" key="9">
    <source>
        <dbReference type="EMBL" id="MBM3222287.1"/>
    </source>
</evidence>
<dbReference type="AlphaFoldDB" id="A0A937VWN7"/>
<evidence type="ECO:0000256" key="8">
    <source>
        <dbReference type="RuleBase" id="RU004185"/>
    </source>
</evidence>
<dbReference type="SUPFAM" id="SSF53800">
    <property type="entry name" value="Chelatase"/>
    <property type="match status" value="1"/>
</dbReference>
<feature type="binding site" evidence="7">
    <location>
        <position position="194"/>
    </location>
    <ligand>
        <name>Fe(2+)</name>
        <dbReference type="ChEBI" id="CHEBI:29033"/>
    </ligand>
</feature>
<comment type="function">
    <text evidence="7">Catalyzes the ferrous insertion into protoporphyrin IX.</text>
</comment>
<dbReference type="Proteomes" id="UP000712673">
    <property type="component" value="Unassembled WGS sequence"/>
</dbReference>
<dbReference type="CDD" id="cd00419">
    <property type="entry name" value="Ferrochelatase_C"/>
    <property type="match status" value="1"/>
</dbReference>
<comment type="catalytic activity">
    <reaction evidence="6">
        <text>Fe-coproporphyrin III + 2 H(+) = coproporphyrin III + Fe(2+)</text>
        <dbReference type="Rhea" id="RHEA:49572"/>
        <dbReference type="ChEBI" id="CHEBI:15378"/>
        <dbReference type="ChEBI" id="CHEBI:29033"/>
        <dbReference type="ChEBI" id="CHEBI:68438"/>
        <dbReference type="ChEBI" id="CHEBI:131725"/>
        <dbReference type="EC" id="4.99.1.9"/>
    </reaction>
    <physiologicalReaction direction="right-to-left" evidence="6">
        <dbReference type="Rhea" id="RHEA:49574"/>
    </physiologicalReaction>
</comment>
<comment type="similarity">
    <text evidence="1 7 8">Belongs to the ferrochelatase family.</text>
</comment>
<dbReference type="Pfam" id="PF00762">
    <property type="entry name" value="Ferrochelatase"/>
    <property type="match status" value="1"/>
</dbReference>
<dbReference type="PANTHER" id="PTHR11108:SF1">
    <property type="entry name" value="FERROCHELATASE, MITOCHONDRIAL"/>
    <property type="match status" value="1"/>
</dbReference>
<dbReference type="GO" id="GO:0005737">
    <property type="term" value="C:cytoplasm"/>
    <property type="evidence" value="ECO:0007669"/>
    <property type="project" value="UniProtKB-SubCell"/>
</dbReference>
<sequence length="321" mass="34445">MTAPQFDGVLFVGFGGPTPGCCERYTPCPGNEAVCFVKAIIGERPGAQARLAEVAAHYGHLGGFSPFNALTFQQAHGVAALLKAQGWDVPVRVGMRYWPPYVHDVLHEMVEAGARNLLAVILSPFQCTASWEAYQQVVTEAVTSCGTRAPRMTYLAPWPTHADFIEAIVATVRAAATALSPAWQQEAVMLYTAHSIPASMASTAPYTQQFAAAAAAASARLGVAHYRLAYQSQATGTPFPWLQPDINDAIQHVRAEGYREAIVAPIGFLCDHVEVLYDLDIQARETAQACGLTLQRAATVGMQPAFLGMLSTLLGARLREG</sequence>
<keyword evidence="7" id="KW-0963">Cytoplasm</keyword>
<evidence type="ECO:0000256" key="2">
    <source>
        <dbReference type="ARBA" id="ARBA00023004"/>
    </source>
</evidence>
<dbReference type="InterPro" id="IPR001015">
    <property type="entry name" value="Ferrochelatase"/>
</dbReference>
<evidence type="ECO:0000256" key="4">
    <source>
        <dbReference type="ARBA" id="ARBA00023239"/>
    </source>
</evidence>
<dbReference type="GO" id="GO:0004325">
    <property type="term" value="F:ferrochelatase activity"/>
    <property type="evidence" value="ECO:0007669"/>
    <property type="project" value="UniProtKB-UniRule"/>
</dbReference>
<comment type="pathway">
    <text evidence="7">Porphyrin-containing compound metabolism; protoheme biosynthesis; protoheme from protoporphyrin-IX: step 1/1.</text>
</comment>
<dbReference type="Gene3D" id="3.40.50.1400">
    <property type="match status" value="2"/>
</dbReference>
<evidence type="ECO:0000256" key="1">
    <source>
        <dbReference type="ARBA" id="ARBA00007718"/>
    </source>
</evidence>
<reference evidence="9" key="1">
    <citation type="submission" date="2019-03" db="EMBL/GenBank/DDBJ databases">
        <title>Lake Tanganyika Metagenome-Assembled Genomes (MAGs).</title>
        <authorList>
            <person name="Tran P."/>
        </authorList>
    </citation>
    <scope>NUCLEOTIDE SEQUENCE</scope>
    <source>
        <strain evidence="9">K_DeepCast_65m_m2_066</strain>
    </source>
</reference>
<comment type="caution">
    <text evidence="9">The sequence shown here is derived from an EMBL/GenBank/DDBJ whole genome shotgun (WGS) entry which is preliminary data.</text>
</comment>
<evidence type="ECO:0000256" key="5">
    <source>
        <dbReference type="ARBA" id="ARBA00023244"/>
    </source>
</evidence>
<evidence type="ECO:0000256" key="6">
    <source>
        <dbReference type="ARBA" id="ARBA00024536"/>
    </source>
</evidence>
<dbReference type="HAMAP" id="MF_00323">
    <property type="entry name" value="Ferrochelatase"/>
    <property type="match status" value="1"/>
</dbReference>
<gene>
    <name evidence="7 9" type="primary">hemH</name>
    <name evidence="9" type="ORF">FJZ47_00575</name>
</gene>
<dbReference type="GO" id="GO:0046872">
    <property type="term" value="F:metal ion binding"/>
    <property type="evidence" value="ECO:0007669"/>
    <property type="project" value="UniProtKB-KW"/>
</dbReference>